<protein>
    <submittedName>
        <fullName evidence="1">Uncharacterized protein</fullName>
    </submittedName>
</protein>
<organism evidence="1 2">
    <name type="scientific">Smallanthus sonchifolius</name>
    <dbReference type="NCBI Taxonomy" id="185202"/>
    <lineage>
        <taxon>Eukaryota</taxon>
        <taxon>Viridiplantae</taxon>
        <taxon>Streptophyta</taxon>
        <taxon>Embryophyta</taxon>
        <taxon>Tracheophyta</taxon>
        <taxon>Spermatophyta</taxon>
        <taxon>Magnoliopsida</taxon>
        <taxon>eudicotyledons</taxon>
        <taxon>Gunneridae</taxon>
        <taxon>Pentapetalae</taxon>
        <taxon>asterids</taxon>
        <taxon>campanulids</taxon>
        <taxon>Asterales</taxon>
        <taxon>Asteraceae</taxon>
        <taxon>Asteroideae</taxon>
        <taxon>Heliantheae alliance</taxon>
        <taxon>Millerieae</taxon>
        <taxon>Smallanthus</taxon>
    </lineage>
</organism>
<dbReference type="EMBL" id="CM042024">
    <property type="protein sequence ID" value="KAI3811796.1"/>
    <property type="molecule type" value="Genomic_DNA"/>
</dbReference>
<evidence type="ECO:0000313" key="1">
    <source>
        <dbReference type="EMBL" id="KAI3811796.1"/>
    </source>
</evidence>
<comment type="caution">
    <text evidence="1">The sequence shown here is derived from an EMBL/GenBank/DDBJ whole genome shotgun (WGS) entry which is preliminary data.</text>
</comment>
<name>A0ACB9IWC4_9ASTR</name>
<gene>
    <name evidence="1" type="ORF">L1987_21528</name>
</gene>
<reference evidence="1 2" key="2">
    <citation type="journal article" date="2022" name="Mol. Ecol. Resour.">
        <title>The genomes of chicory, endive, great burdock and yacon provide insights into Asteraceae paleo-polyploidization history and plant inulin production.</title>
        <authorList>
            <person name="Fan W."/>
            <person name="Wang S."/>
            <person name="Wang H."/>
            <person name="Wang A."/>
            <person name="Jiang F."/>
            <person name="Liu H."/>
            <person name="Zhao H."/>
            <person name="Xu D."/>
            <person name="Zhang Y."/>
        </authorList>
    </citation>
    <scope>NUCLEOTIDE SEQUENCE [LARGE SCALE GENOMIC DNA]</scope>
    <source>
        <strain evidence="2">cv. Yunnan</strain>
        <tissue evidence="1">Leaves</tissue>
    </source>
</reference>
<dbReference type="Proteomes" id="UP001056120">
    <property type="component" value="Linkage Group LG07"/>
</dbReference>
<keyword evidence="2" id="KW-1185">Reference proteome</keyword>
<evidence type="ECO:0000313" key="2">
    <source>
        <dbReference type="Proteomes" id="UP001056120"/>
    </source>
</evidence>
<reference evidence="2" key="1">
    <citation type="journal article" date="2022" name="Mol. Ecol. Resour.">
        <title>The genomes of chicory, endive, great burdock and yacon provide insights into Asteraceae palaeo-polyploidization history and plant inulin production.</title>
        <authorList>
            <person name="Fan W."/>
            <person name="Wang S."/>
            <person name="Wang H."/>
            <person name="Wang A."/>
            <person name="Jiang F."/>
            <person name="Liu H."/>
            <person name="Zhao H."/>
            <person name="Xu D."/>
            <person name="Zhang Y."/>
        </authorList>
    </citation>
    <scope>NUCLEOTIDE SEQUENCE [LARGE SCALE GENOMIC DNA]</scope>
    <source>
        <strain evidence="2">cv. Yunnan</strain>
    </source>
</reference>
<accession>A0ACB9IWC4</accession>
<sequence>MADGEDIQPLVCDNGTGMVKAGFAGDDAPRAVFPSIVGRPRHTGVMVGMGQKDAYVGDEAQSKRGILTLKYPIEHGIVNNWDDMEKIWHHTFYNELRVAPEEHPVLLTEAPLNPKANREKMTQIMFETFNSPAMYVAIQAVLSLYASGRTTGIVLDSGDGVSHTVPIYEGYALPHAILRLDLAGRDLTDALMKILTERGYSFTTSAEREIVRDMKEKLAYIALDFEQELETSKTSSSVEKSFELPDGQVITIGAERFRCPEVLFQPSMIGMEAAGIHETTYNSIMKCDVDIRKDLYGNIVLSGGTTMFPGIADRMSKEITALAPSSMKIKVVAPPERKYSVWIGGSILASLSTFQQMWIAKAEYDESGPSIVHRKCDRLDTIIPVASRIIFRNPKPLYNQTIGESPVNEMAKEGPNWDGLLKWSIAHSDGTGNPRNLSEEDRKWFMEAMQAQTIDVVKRMKEITLVMQTPDNILEEQGVTPTDLEDMLDELQEHVESIDMANDLHSIGGLNPLLKYLRNSHANIRAKAAEVVSTIVQNNPKSQQLVMDANGMEPLLSNFTSDDDVTVRTKALGAISSLIRHNKPGIAAFRLANGYAALKDALSSESVRFQRKALNLIQYLIQENPNDCHVITELGFPRIMTHLATSEDPEVRESALRGLYELSKGKPVKTDDVIHEDDEKLKQALQERIDDISTMSSEDLAAIRDERLLVDSLWTAHYNEPSSLREKGLVVLPGDDVAEPPPDVASRVLVSPLRGLNCPANNGEKSEKQDAPLLLGPGP</sequence>
<proteinExistence type="predicted"/>